<protein>
    <recommendedName>
        <fullName evidence="3">SUEL-type lectin domain-containing protein</fullName>
    </recommendedName>
</protein>
<accession>A0A1B6DAK0</accession>
<dbReference type="PROSITE" id="PS50228">
    <property type="entry name" value="SUEL_LECTIN"/>
    <property type="match status" value="2"/>
</dbReference>
<dbReference type="EMBL" id="GEDC01014626">
    <property type="protein sequence ID" value="JAS22672.1"/>
    <property type="molecule type" value="Transcribed_RNA"/>
</dbReference>
<name>A0A1B6DAK0_9HEMI</name>
<feature type="domain" description="SUEL-type lectin" evidence="3">
    <location>
        <begin position="47"/>
        <end position="143"/>
    </location>
</feature>
<feature type="region of interest" description="Disordered" evidence="1">
    <location>
        <begin position="393"/>
        <end position="416"/>
    </location>
</feature>
<dbReference type="GO" id="GO:0030246">
    <property type="term" value="F:carbohydrate binding"/>
    <property type="evidence" value="ECO:0007669"/>
    <property type="project" value="InterPro"/>
</dbReference>
<keyword evidence="2" id="KW-1133">Transmembrane helix</keyword>
<proteinExistence type="predicted"/>
<sequence>MMWCSHRQTVQDYIRVCLVFVLWSADCLAVDNLALLAGTLRTHQRNVCNQQSVVLNCPSGTCISVQMAQYVKSSSTLCPDSPPPPQGNFTCLWPPGLQYSLLQSVVEKCQKKRQCKIYSSPKVFNVEPCPGSAKFIEITYKCRPYEFRSKMACQDEVLSLRCNPNSRVAVYSASYGRTEYETVRCPQPQGVIEETCLVSYATETVMKICHGKRHCNLTADVSTFGNPCKQQSRMYLKVIYTCVPRKVLDVSHETKLLEDEMDSSSGFEVDDYVVRADIFREEELYSESPNLAVAGRRLNMSGATPTRPAWMTEEVKSETGKVDFLLLLVLATTCSGLIVLAVARLLWQWKCHPSVADSTIQKVYSEELTVAPTEVSDEESPVITTSFNLVSSPTDLRKAENPPQTDIGYDETPPPPLLPTPEVGRRYYYGWQLPNEEPHGVVHCDSSHVLPDRTFTIKSE</sequence>
<keyword evidence="2" id="KW-0472">Membrane</keyword>
<evidence type="ECO:0000256" key="2">
    <source>
        <dbReference type="SAM" id="Phobius"/>
    </source>
</evidence>
<dbReference type="InterPro" id="IPR043159">
    <property type="entry name" value="Lectin_gal-bd_sf"/>
</dbReference>
<reference evidence="4" key="1">
    <citation type="submission" date="2015-12" db="EMBL/GenBank/DDBJ databases">
        <title>De novo transcriptome assembly of four potential Pierce s Disease insect vectors from Arizona vineyards.</title>
        <authorList>
            <person name="Tassone E.E."/>
        </authorList>
    </citation>
    <scope>NUCLEOTIDE SEQUENCE</scope>
</reference>
<dbReference type="CDD" id="cd22828">
    <property type="entry name" value="Gal_Rha_Lectin_EVA1_EVA1C_rpt1"/>
    <property type="match status" value="1"/>
</dbReference>
<gene>
    <name evidence="4" type="ORF">g.7213</name>
</gene>
<dbReference type="InterPro" id="IPR000922">
    <property type="entry name" value="Lectin_gal-bd_dom"/>
</dbReference>
<dbReference type="PANTHER" id="PTHR46780">
    <property type="entry name" value="PROTEIN EVA-1"/>
    <property type="match status" value="1"/>
</dbReference>
<feature type="transmembrane region" description="Helical" evidence="2">
    <location>
        <begin position="324"/>
        <end position="347"/>
    </location>
</feature>
<dbReference type="Pfam" id="PF02140">
    <property type="entry name" value="SUEL_Lectin"/>
    <property type="match status" value="2"/>
</dbReference>
<dbReference type="CDD" id="cd22829">
    <property type="entry name" value="Gal_Rha_Lectin_EVA1_EVA1C_rpt2"/>
    <property type="match status" value="1"/>
</dbReference>
<evidence type="ECO:0000256" key="1">
    <source>
        <dbReference type="SAM" id="MobiDB-lite"/>
    </source>
</evidence>
<keyword evidence="2" id="KW-0812">Transmembrane</keyword>
<dbReference type="AlphaFoldDB" id="A0A1B6DAK0"/>
<evidence type="ECO:0000313" key="4">
    <source>
        <dbReference type="EMBL" id="JAS22672.1"/>
    </source>
</evidence>
<dbReference type="Gene3D" id="2.60.120.740">
    <property type="match status" value="2"/>
</dbReference>
<evidence type="ECO:0000259" key="3">
    <source>
        <dbReference type="PROSITE" id="PS50228"/>
    </source>
</evidence>
<feature type="domain" description="SUEL-type lectin" evidence="3">
    <location>
        <begin position="152"/>
        <end position="243"/>
    </location>
</feature>
<organism evidence="4">
    <name type="scientific">Clastoptera arizonana</name>
    <name type="common">Arizona spittle bug</name>
    <dbReference type="NCBI Taxonomy" id="38151"/>
    <lineage>
        <taxon>Eukaryota</taxon>
        <taxon>Metazoa</taxon>
        <taxon>Ecdysozoa</taxon>
        <taxon>Arthropoda</taxon>
        <taxon>Hexapoda</taxon>
        <taxon>Insecta</taxon>
        <taxon>Pterygota</taxon>
        <taxon>Neoptera</taxon>
        <taxon>Paraneoptera</taxon>
        <taxon>Hemiptera</taxon>
        <taxon>Auchenorrhyncha</taxon>
        <taxon>Cercopoidea</taxon>
        <taxon>Clastopteridae</taxon>
        <taxon>Clastoptera</taxon>
    </lineage>
</organism>